<dbReference type="Gene3D" id="1.50.10.100">
    <property type="entry name" value="Chondroitin AC/alginate lyase"/>
    <property type="match status" value="1"/>
</dbReference>
<name>A0A7Z2VJF5_9BACL</name>
<reference evidence="3 4" key="1">
    <citation type="submission" date="2020-04" db="EMBL/GenBank/DDBJ databases">
        <title>Genome sequencing of novel species.</title>
        <authorList>
            <person name="Heo J."/>
            <person name="Kim S.-J."/>
            <person name="Kim J.-S."/>
            <person name="Hong S.-B."/>
            <person name="Kwon S.-W."/>
        </authorList>
    </citation>
    <scope>NUCLEOTIDE SEQUENCE [LARGE SCALE GENOMIC DNA]</scope>
    <source>
        <strain evidence="3 4">MFER-1</strain>
    </source>
</reference>
<gene>
    <name evidence="3" type="ORF">HH215_12780</name>
</gene>
<evidence type="ECO:0000313" key="3">
    <source>
        <dbReference type="EMBL" id="QJD83970.1"/>
    </source>
</evidence>
<dbReference type="SUPFAM" id="SSF48230">
    <property type="entry name" value="Chondroitin AC/alginate lyase"/>
    <property type="match status" value="1"/>
</dbReference>
<dbReference type="InterPro" id="IPR008929">
    <property type="entry name" value="Chondroitin_lyas"/>
</dbReference>
<evidence type="ECO:0000313" key="4">
    <source>
        <dbReference type="Proteomes" id="UP000502248"/>
    </source>
</evidence>
<dbReference type="Proteomes" id="UP000502248">
    <property type="component" value="Chromosome"/>
</dbReference>
<dbReference type="KEGG" id="cheb:HH215_12780"/>
<dbReference type="GO" id="GO:0016829">
    <property type="term" value="F:lyase activity"/>
    <property type="evidence" value="ECO:0007669"/>
    <property type="project" value="InterPro"/>
</dbReference>
<sequence length="626" mass="71418">MLYERYGMRLKQLLLAPDLWVPIPRSADRERWEGIVPESREMWISLAERYTDYAWPAIKMEDYMAYWKVGEISKLNLALFERRSVLGILSIAEAIEGKGRFLDQVVNGIFAICEETTWVTPGHRNHWDVDKEERLPSATEHGVELFTAETSALLVWIRYLLQDRLDGISRRIGERIVAEVRNRLLTPYLEHDDYWWMGYREGVRVNNWNPWCNGAVLTGFLLLEDDPEVRRIGIAKAMSSLDAFIRTYPADGCCDEGPSYWSPSGGGLYECLELLHLASEGRIDIFDERIVRDIGAYLYKVHIHGPYFVSFADCDAKANPGGDVVIRYGRSTNDEAMEKMGLSLPSGGQPSTTIWFGIYGYLRNIFQEKKGTANRNDAPYVRDAWFPHTQVMTARERDGSEVGLYLAVKGGNNEESHNHNDVGSFIAFADGYPLFVDLGTEEYSAKTFGEQRYELWYLQSQYHNLPTVGGVLQRNGGAYRATNVIYGLTDDMAELSMEIAEAYPTEAGIDSWRRTARLIRGNDAAIEVVDAFAMRDSAANAVFHSLVTPCRPEMIGPGRIQFEYAEGRKAILIYDAEHLEARSEPIEHMESRLKRNWGDRMYRIVLEEKTEVARGERKLSIRLATD</sequence>
<dbReference type="Gene3D" id="2.70.98.70">
    <property type="match status" value="1"/>
</dbReference>
<feature type="domain" description="Heparinase II/III-like C-terminal" evidence="2">
    <location>
        <begin position="384"/>
        <end position="544"/>
    </location>
</feature>
<organism evidence="3 4">
    <name type="scientific">Cohnella herbarum</name>
    <dbReference type="NCBI Taxonomy" id="2728023"/>
    <lineage>
        <taxon>Bacteria</taxon>
        <taxon>Bacillati</taxon>
        <taxon>Bacillota</taxon>
        <taxon>Bacilli</taxon>
        <taxon>Bacillales</taxon>
        <taxon>Paenibacillaceae</taxon>
        <taxon>Cohnella</taxon>
    </lineage>
</organism>
<dbReference type="Pfam" id="PF07940">
    <property type="entry name" value="Hepar_II_III_C"/>
    <property type="match status" value="1"/>
</dbReference>
<keyword evidence="4" id="KW-1185">Reference proteome</keyword>
<comment type="subcellular location">
    <subcellularLocation>
        <location evidence="1">Cell envelope</location>
    </subcellularLocation>
</comment>
<proteinExistence type="predicted"/>
<evidence type="ECO:0000256" key="1">
    <source>
        <dbReference type="ARBA" id="ARBA00004196"/>
    </source>
</evidence>
<dbReference type="EMBL" id="CP051680">
    <property type="protein sequence ID" value="QJD83970.1"/>
    <property type="molecule type" value="Genomic_DNA"/>
</dbReference>
<protein>
    <recommendedName>
        <fullName evidence="2">Heparinase II/III-like C-terminal domain-containing protein</fullName>
    </recommendedName>
</protein>
<dbReference type="InterPro" id="IPR012480">
    <property type="entry name" value="Hepar_II_III_C"/>
</dbReference>
<dbReference type="AlphaFoldDB" id="A0A7Z2VJF5"/>
<dbReference type="GO" id="GO:0030313">
    <property type="term" value="C:cell envelope"/>
    <property type="evidence" value="ECO:0007669"/>
    <property type="project" value="UniProtKB-SubCell"/>
</dbReference>
<dbReference type="RefSeq" id="WP_169280256.1">
    <property type="nucleotide sequence ID" value="NZ_CP051680.1"/>
</dbReference>
<accession>A0A7Z2VJF5</accession>
<evidence type="ECO:0000259" key="2">
    <source>
        <dbReference type="Pfam" id="PF07940"/>
    </source>
</evidence>